<keyword evidence="1" id="KW-0812">Transmembrane</keyword>
<dbReference type="EMBL" id="FQVQ01000007">
    <property type="protein sequence ID" value="SHF37932.1"/>
    <property type="molecule type" value="Genomic_DNA"/>
</dbReference>
<feature type="transmembrane region" description="Helical" evidence="1">
    <location>
        <begin position="120"/>
        <end position="141"/>
    </location>
</feature>
<organism evidence="2 3">
    <name type="scientific">Flavobacterium fontis</name>
    <dbReference type="NCBI Taxonomy" id="1124188"/>
    <lineage>
        <taxon>Bacteria</taxon>
        <taxon>Pseudomonadati</taxon>
        <taxon>Bacteroidota</taxon>
        <taxon>Flavobacteriia</taxon>
        <taxon>Flavobacteriales</taxon>
        <taxon>Flavobacteriaceae</taxon>
        <taxon>Flavobacterium</taxon>
    </lineage>
</organism>
<evidence type="ECO:0000256" key="1">
    <source>
        <dbReference type="SAM" id="Phobius"/>
    </source>
</evidence>
<keyword evidence="1" id="KW-0472">Membrane</keyword>
<keyword evidence="3" id="KW-1185">Reference proteome</keyword>
<name>A0A1M5B6W7_9FLAO</name>
<reference evidence="2 3" key="1">
    <citation type="submission" date="2016-11" db="EMBL/GenBank/DDBJ databases">
        <authorList>
            <person name="Jaros S."/>
            <person name="Januszkiewicz K."/>
            <person name="Wedrychowicz H."/>
        </authorList>
    </citation>
    <scope>NUCLEOTIDE SEQUENCE [LARGE SCALE GENOMIC DNA]</scope>
    <source>
        <strain evidence="2 3">DSM 25660</strain>
    </source>
</reference>
<keyword evidence="1" id="KW-1133">Transmembrane helix</keyword>
<accession>A0A1M5B6W7</accession>
<evidence type="ECO:0000313" key="2">
    <source>
        <dbReference type="EMBL" id="SHF37932.1"/>
    </source>
</evidence>
<dbReference type="STRING" id="1124188.SAMN05444377_107144"/>
<dbReference type="OrthoDB" id="1451346at2"/>
<protein>
    <recommendedName>
        <fullName evidence="4">GTP-binding protein</fullName>
    </recommendedName>
</protein>
<gene>
    <name evidence="2" type="ORF">SAMN05444377_107144</name>
</gene>
<evidence type="ECO:0000313" key="3">
    <source>
        <dbReference type="Proteomes" id="UP000184147"/>
    </source>
</evidence>
<dbReference type="Proteomes" id="UP000184147">
    <property type="component" value="Unassembled WGS sequence"/>
</dbReference>
<feature type="transmembrane region" description="Helical" evidence="1">
    <location>
        <begin position="88"/>
        <end position="114"/>
    </location>
</feature>
<dbReference type="AlphaFoldDB" id="A0A1M5B6W7"/>
<evidence type="ECO:0008006" key="4">
    <source>
        <dbReference type="Google" id="ProtNLM"/>
    </source>
</evidence>
<dbReference type="RefSeq" id="WP_073363162.1">
    <property type="nucleotide sequence ID" value="NZ_FQVQ01000007.1"/>
</dbReference>
<sequence length="168" mass="19772">MENENAIQLRLRFYKDVPETVAEVRALFEDYKSKCPAEYTIKVNDTHIWFHIVGPQRAYYSPHLHLELESHPESGTHIRGLFGPDPTLWTLFMFLHFIVAGVFVIFGVMAYSNWTLKQPILWNIFIMGMMVGVWFMLYVVARQIREQGIDQMHDLEALMEEALQHKSR</sequence>
<proteinExistence type="predicted"/>